<protein>
    <recommendedName>
        <fullName evidence="4">SGNH hydrolase-type esterase domain-containing protein</fullName>
    </recommendedName>
</protein>
<gene>
    <name evidence="2" type="ORF">MTUNDRAET4_0126</name>
</gene>
<sequence>MSDRYRKFIYSTAIAILVFAAIEGLLRLLGFGSFPIYDVDSQSEYIPSSNQKGVFLNKNNWFFNDRHLGNAENWNPGKRPNVLLVGNSILLGGLPYNQPDKVAPRLEKALGTSFTVWSAAAGGWTNVNEMDFFDHNEDLIKHSSFIVIEYMEGGLSQAAPWPGYALTPNTKPLLLSVYSAQKYILPYLIGLRPVNEFGPLPVRGAVDPMQFQRFTNFVLNATKTSSVLIFFYPTKQALADKESWARAIEPINAICKVFSLNCIDFAKERKWSPDLYRRDMVHPTQEGNKVIAEILASAIQKASAKSESIVSR</sequence>
<reference evidence="2 3" key="1">
    <citation type="submission" date="2019-03" db="EMBL/GenBank/DDBJ databases">
        <authorList>
            <person name="Kox A.R. M."/>
        </authorList>
    </citation>
    <scope>NUCLEOTIDE SEQUENCE [LARGE SCALE GENOMIC DNA]</scope>
    <source>
        <strain evidence="2">MTUNDRAET4 annotated genome</strain>
    </source>
</reference>
<feature type="transmembrane region" description="Helical" evidence="1">
    <location>
        <begin position="12"/>
        <end position="37"/>
    </location>
</feature>
<dbReference type="RefSeq" id="WP_134486029.1">
    <property type="nucleotide sequence ID" value="NZ_CP139089.1"/>
</dbReference>
<dbReference type="Proteomes" id="UP000294360">
    <property type="component" value="Chromosome"/>
</dbReference>
<dbReference type="AlphaFoldDB" id="A0A4V6IM50"/>
<proteinExistence type="predicted"/>
<evidence type="ECO:0008006" key="4">
    <source>
        <dbReference type="Google" id="ProtNLM"/>
    </source>
</evidence>
<dbReference type="InterPro" id="IPR036514">
    <property type="entry name" value="SGNH_hydro_sf"/>
</dbReference>
<organism evidence="2 3">
    <name type="scientific">Methylocella tundrae</name>
    <dbReference type="NCBI Taxonomy" id="227605"/>
    <lineage>
        <taxon>Bacteria</taxon>
        <taxon>Pseudomonadati</taxon>
        <taxon>Pseudomonadota</taxon>
        <taxon>Alphaproteobacteria</taxon>
        <taxon>Hyphomicrobiales</taxon>
        <taxon>Beijerinckiaceae</taxon>
        <taxon>Methylocella</taxon>
    </lineage>
</organism>
<dbReference type="Gene3D" id="3.40.50.1110">
    <property type="entry name" value="SGNH hydrolase"/>
    <property type="match status" value="1"/>
</dbReference>
<evidence type="ECO:0000256" key="1">
    <source>
        <dbReference type="SAM" id="Phobius"/>
    </source>
</evidence>
<keyword evidence="1" id="KW-1133">Transmembrane helix</keyword>
<dbReference type="OrthoDB" id="7599050at2"/>
<dbReference type="SUPFAM" id="SSF52266">
    <property type="entry name" value="SGNH hydrolase"/>
    <property type="match status" value="1"/>
</dbReference>
<evidence type="ECO:0000313" key="2">
    <source>
        <dbReference type="EMBL" id="VFU07019.1"/>
    </source>
</evidence>
<keyword evidence="1" id="KW-0812">Transmembrane</keyword>
<dbReference type="EMBL" id="LR536450">
    <property type="protein sequence ID" value="VFU07019.1"/>
    <property type="molecule type" value="Genomic_DNA"/>
</dbReference>
<name>A0A4V6IM50_METTU</name>
<dbReference type="KEGG" id="mtun:MTUNDRAET4_0126"/>
<keyword evidence="1" id="KW-0472">Membrane</keyword>
<evidence type="ECO:0000313" key="3">
    <source>
        <dbReference type="Proteomes" id="UP000294360"/>
    </source>
</evidence>
<dbReference type="GO" id="GO:0016788">
    <property type="term" value="F:hydrolase activity, acting on ester bonds"/>
    <property type="evidence" value="ECO:0007669"/>
    <property type="project" value="UniProtKB-ARBA"/>
</dbReference>
<accession>A0A4V6IM50</accession>